<feature type="compositionally biased region" description="Basic and acidic residues" evidence="1">
    <location>
        <begin position="42"/>
        <end position="56"/>
    </location>
</feature>
<feature type="compositionally biased region" description="Low complexity" evidence="1">
    <location>
        <begin position="31"/>
        <end position="40"/>
    </location>
</feature>
<reference evidence="3" key="1">
    <citation type="submission" date="2020-08" db="EMBL/GenBank/DDBJ databases">
        <title>Genome public.</title>
        <authorList>
            <person name="Liu C."/>
            <person name="Sun Q."/>
        </authorList>
    </citation>
    <scope>NUCLEOTIDE SEQUENCE</scope>
    <source>
        <strain evidence="3">NSJ-12</strain>
    </source>
</reference>
<feature type="transmembrane region" description="Helical" evidence="2">
    <location>
        <begin position="61"/>
        <end position="80"/>
    </location>
</feature>
<dbReference type="EMBL" id="JACRSY010000002">
    <property type="protein sequence ID" value="MBC8578332.1"/>
    <property type="molecule type" value="Genomic_DNA"/>
</dbReference>
<protein>
    <recommendedName>
        <fullName evidence="5">Stage III sporulation protein AG</fullName>
    </recommendedName>
</protein>
<gene>
    <name evidence="3" type="ORF">H8718_02080</name>
</gene>
<keyword evidence="4" id="KW-1185">Reference proteome</keyword>
<evidence type="ECO:0000313" key="3">
    <source>
        <dbReference type="EMBL" id="MBC8578332.1"/>
    </source>
</evidence>
<evidence type="ECO:0008006" key="5">
    <source>
        <dbReference type="Google" id="ProtNLM"/>
    </source>
</evidence>
<evidence type="ECO:0000256" key="1">
    <source>
        <dbReference type="SAM" id="MobiDB-lite"/>
    </source>
</evidence>
<name>A0A926IC43_9FIRM</name>
<dbReference type="Proteomes" id="UP000655830">
    <property type="component" value="Unassembled WGS sequence"/>
</dbReference>
<feature type="region of interest" description="Disordered" evidence="1">
    <location>
        <begin position="22"/>
        <end position="56"/>
    </location>
</feature>
<keyword evidence="2" id="KW-0472">Membrane</keyword>
<sequence length="237" mass="25398">MVDKEDEKRQFTINVGSISQLEQPVRERVNQQIAAGQGQANKSEEKGKSGSKDKPKLKANTTIGVALLGIVIGGILLTYLPEPAKTVISEGTEMVQVSSGNTGSTGQMTYEELLEIRMEEILGNLDGAGNAKVMITTSGSTEKVVAEEVVQNKQGTEETTGSGTKKTSEKEDVERKVVMEKGGTPFIIKENKPQVEGVLVLAEGADDVNIKNAIIQSVSSLLDVPVHKIAVYKMVNN</sequence>
<evidence type="ECO:0000313" key="4">
    <source>
        <dbReference type="Proteomes" id="UP000655830"/>
    </source>
</evidence>
<keyword evidence="2" id="KW-1133">Transmembrane helix</keyword>
<comment type="caution">
    <text evidence="3">The sequence shown here is derived from an EMBL/GenBank/DDBJ whole genome shotgun (WGS) entry which is preliminary data.</text>
</comment>
<dbReference type="RefSeq" id="WP_177669458.1">
    <property type="nucleotide sequence ID" value="NZ_JACRSY010000002.1"/>
</dbReference>
<organism evidence="3 4">
    <name type="scientific">Zhenhengia yiwuensis</name>
    <dbReference type="NCBI Taxonomy" id="2763666"/>
    <lineage>
        <taxon>Bacteria</taxon>
        <taxon>Bacillati</taxon>
        <taxon>Bacillota</taxon>
        <taxon>Clostridia</taxon>
        <taxon>Lachnospirales</taxon>
        <taxon>Lachnospiraceae</taxon>
        <taxon>Zhenhengia</taxon>
    </lineage>
</organism>
<dbReference type="AlphaFoldDB" id="A0A926IC43"/>
<evidence type="ECO:0000256" key="2">
    <source>
        <dbReference type="SAM" id="Phobius"/>
    </source>
</evidence>
<feature type="region of interest" description="Disordered" evidence="1">
    <location>
        <begin position="150"/>
        <end position="171"/>
    </location>
</feature>
<accession>A0A926IC43</accession>
<keyword evidence="2" id="KW-0812">Transmembrane</keyword>
<proteinExistence type="predicted"/>